<comment type="caution">
    <text evidence="2">The sequence shown here is derived from an EMBL/GenBank/DDBJ whole genome shotgun (WGS) entry which is preliminary data.</text>
</comment>
<keyword evidence="3" id="KW-1185">Reference proteome</keyword>
<sequence length="374" mass="42651">MVTKSSSIDASSSIVEHDREDPRGNAELSFPSVEAQEQPAADAVNSSLRHENQSHQLWARRVRPILILALAALALQGLHVWHGHEGERLTSTNSGLEEKTSINTVLELGPRFEDKDEPRLRASEPRFSPFFCHNDPDVLKFFEKNSKHWGYKTSLSDLDVWVVSHGGVASEYLYSHLKDRDIHLVPSPKHNLAYLCHLGNPEMVELVYPSDTPILVIIGDFWRALMSMHRRNYLKLNMAKIVFGEERCKMPKYKDYVSKNPNDPAGIKAMIRTYTKLPNVVFLKAPYSKESVMQAAQLLGLDKLQNLSSLFQGFEAHQRQTNNTFIVPELIPIYEPYKELHQLLDNSTIPPVWTSSQLPVELEMYLIKEANVNR</sequence>
<name>A0A9N8EAS8_9STRA</name>
<proteinExistence type="predicted"/>
<reference evidence="2" key="1">
    <citation type="submission" date="2020-06" db="EMBL/GenBank/DDBJ databases">
        <authorList>
            <consortium name="Plant Systems Biology data submission"/>
        </authorList>
    </citation>
    <scope>NUCLEOTIDE SEQUENCE</scope>
    <source>
        <strain evidence="2">D6</strain>
    </source>
</reference>
<dbReference type="Proteomes" id="UP001153069">
    <property type="component" value="Unassembled WGS sequence"/>
</dbReference>
<dbReference type="OrthoDB" id="342281at2759"/>
<feature type="compositionally biased region" description="Low complexity" evidence="1">
    <location>
        <begin position="1"/>
        <end position="14"/>
    </location>
</feature>
<protein>
    <submittedName>
        <fullName evidence="2">Uncharacterized protein</fullName>
    </submittedName>
</protein>
<accession>A0A9N8EAS8</accession>
<evidence type="ECO:0000313" key="2">
    <source>
        <dbReference type="EMBL" id="CAB9515150.1"/>
    </source>
</evidence>
<evidence type="ECO:0000313" key="3">
    <source>
        <dbReference type="Proteomes" id="UP001153069"/>
    </source>
</evidence>
<gene>
    <name evidence="2" type="ORF">SEMRO_696_G188930.1</name>
</gene>
<dbReference type="EMBL" id="CAICTM010000695">
    <property type="protein sequence ID" value="CAB9515150.1"/>
    <property type="molecule type" value="Genomic_DNA"/>
</dbReference>
<dbReference type="AlphaFoldDB" id="A0A9N8EAS8"/>
<organism evidence="2 3">
    <name type="scientific">Seminavis robusta</name>
    <dbReference type="NCBI Taxonomy" id="568900"/>
    <lineage>
        <taxon>Eukaryota</taxon>
        <taxon>Sar</taxon>
        <taxon>Stramenopiles</taxon>
        <taxon>Ochrophyta</taxon>
        <taxon>Bacillariophyta</taxon>
        <taxon>Bacillariophyceae</taxon>
        <taxon>Bacillariophycidae</taxon>
        <taxon>Naviculales</taxon>
        <taxon>Naviculaceae</taxon>
        <taxon>Seminavis</taxon>
    </lineage>
</organism>
<evidence type="ECO:0000256" key="1">
    <source>
        <dbReference type="SAM" id="MobiDB-lite"/>
    </source>
</evidence>
<feature type="compositionally biased region" description="Basic and acidic residues" evidence="1">
    <location>
        <begin position="15"/>
        <end position="24"/>
    </location>
</feature>
<feature type="region of interest" description="Disordered" evidence="1">
    <location>
        <begin position="1"/>
        <end position="26"/>
    </location>
</feature>